<protein>
    <recommendedName>
        <fullName evidence="4">HEAT repeat domain-containing protein</fullName>
    </recommendedName>
</protein>
<dbReference type="KEGG" id="cle:Clole_4234"/>
<evidence type="ECO:0000256" key="1">
    <source>
        <dbReference type="SAM" id="Coils"/>
    </source>
</evidence>
<dbReference type="Proteomes" id="UP000008467">
    <property type="component" value="Chromosome"/>
</dbReference>
<gene>
    <name evidence="2" type="ordered locus">Clole_4234</name>
</gene>
<dbReference type="AlphaFoldDB" id="F2JNL7"/>
<evidence type="ECO:0008006" key="4">
    <source>
        <dbReference type="Google" id="ProtNLM"/>
    </source>
</evidence>
<organism evidence="2 3">
    <name type="scientific">Cellulosilyticum lentocellum (strain ATCC 49066 / DSM 5427 / NCIMB 11756 / RHM5)</name>
    <name type="common">Clostridium lentocellum</name>
    <dbReference type="NCBI Taxonomy" id="642492"/>
    <lineage>
        <taxon>Bacteria</taxon>
        <taxon>Bacillati</taxon>
        <taxon>Bacillota</taxon>
        <taxon>Clostridia</taxon>
        <taxon>Lachnospirales</taxon>
        <taxon>Cellulosilyticaceae</taxon>
        <taxon>Cellulosilyticum</taxon>
    </lineage>
</organism>
<evidence type="ECO:0000313" key="2">
    <source>
        <dbReference type="EMBL" id="ADZ85906.1"/>
    </source>
</evidence>
<feature type="coiled-coil region" evidence="1">
    <location>
        <begin position="43"/>
        <end position="77"/>
    </location>
</feature>
<dbReference type="HOGENOM" id="CLU_1370050_0_0_9"/>
<keyword evidence="3" id="KW-1185">Reference proteome</keyword>
<evidence type="ECO:0000313" key="3">
    <source>
        <dbReference type="Proteomes" id="UP000008467"/>
    </source>
</evidence>
<sequence>MKKINIFTPCIFLLLFCSIICVLLAYPGLNTIEAATTHQSISLESLAIKQKDLEATLEALKLDLAKTSDSLNSYNQRLSIVESNITTTQTMLVSYYMDKLSDPTYVTTYNTDYTWYTAAEALGELGKPSIPALIKRLDTTNPYERSLVFYALLLASQAENVKVFAGNDYIHTHLDFNTNTHNAQKMIALEWWEKYKSYF</sequence>
<dbReference type="EMBL" id="CP002582">
    <property type="protein sequence ID" value="ADZ85906.1"/>
    <property type="molecule type" value="Genomic_DNA"/>
</dbReference>
<accession>F2JNL7</accession>
<proteinExistence type="predicted"/>
<name>F2JNL7_CELLD</name>
<dbReference type="RefSeq" id="WP_013659177.1">
    <property type="nucleotide sequence ID" value="NC_015275.1"/>
</dbReference>
<reference evidence="2 3" key="1">
    <citation type="journal article" date="2011" name="J. Bacteriol.">
        <title>Complete genome sequence of the cellulose-degrading bacterium Cellulosilyticum lentocellum.</title>
        <authorList>
            <consortium name="US DOE Joint Genome Institute"/>
            <person name="Miller D.A."/>
            <person name="Suen G."/>
            <person name="Bruce D."/>
            <person name="Copeland A."/>
            <person name="Cheng J.F."/>
            <person name="Detter C."/>
            <person name="Goodwin L.A."/>
            <person name="Han C.S."/>
            <person name="Hauser L.J."/>
            <person name="Land M.L."/>
            <person name="Lapidus A."/>
            <person name="Lucas S."/>
            <person name="Meincke L."/>
            <person name="Pitluck S."/>
            <person name="Tapia R."/>
            <person name="Teshima H."/>
            <person name="Woyke T."/>
            <person name="Fox B.G."/>
            <person name="Angert E.R."/>
            <person name="Currie C.R."/>
        </authorList>
    </citation>
    <scope>NUCLEOTIDE SEQUENCE [LARGE SCALE GENOMIC DNA]</scope>
    <source>
        <strain evidence="3">ATCC 49066 / DSM 5427 / NCIMB 11756 / RHM5</strain>
    </source>
</reference>
<keyword evidence="1" id="KW-0175">Coiled coil</keyword>
<dbReference type="eggNOG" id="ENOG5034222">
    <property type="taxonomic scope" value="Bacteria"/>
</dbReference>